<sequence length="590" mass="65552">MCQSKCSMPHSVPVETPTETKDSTAEPARKCTHRTPQQITVDKEKQLVKKAAKSAVKEAEHLAKEDAKKAEAMIQLQAKEELRRAKEAEKREKMELREAEKAQKEEEKRHKAAGHLECAPFIPVVPPSFKSCDTAGMVSHSQFLDVGAVELNSNTDTASEDDNSVVMEGELAEQEAAISSPIKAPSNCPLHATVIKISKMSLPLEDVSIDLTITPCLVVHHKCPMHLGSVVISKVGDKAGGRSASSKALTAASFNSSKISIKTEPVSDAASFKMPVTDKAVDILDEDSDIVELKSDVSGATKVKATNKDLPYDMGHSNLWLNIFILAAVHFVSMLVNPWSLEDKELIPFLQATYNCIFHETFGPYKSRPKTYSIHSCIVLITQANTFQVGQKLYEWWNGFVNTVIAVLDSVWCSDPHKYEYAAYQREHWHFIYIDYSNLDRKKWTGAFASPLIAQMLAHHYSFVRLAPFIEIDGYEELSERNYKPIGAIALAATMMEHTLDLWKGNHIGINWMMGKTIIKNPVDKYGVEDKWKLQFSVHNQHEPMGLYMLSAQKLKPDALQKVIGAAVCVVKMGTSTCCAVKGVMGNDSD</sequence>
<dbReference type="STRING" id="1314782.A0A165QRV1"/>
<proteinExistence type="predicted"/>
<feature type="region of interest" description="Disordered" evidence="1">
    <location>
        <begin position="85"/>
        <end position="108"/>
    </location>
</feature>
<dbReference type="OrthoDB" id="3267567at2759"/>
<protein>
    <submittedName>
        <fullName evidence="2">Uncharacterized protein</fullName>
    </submittedName>
</protein>
<dbReference type="AlphaFoldDB" id="A0A165QRV1"/>
<keyword evidence="3" id="KW-1185">Reference proteome</keyword>
<feature type="compositionally biased region" description="Basic and acidic residues" evidence="1">
    <location>
        <begin position="18"/>
        <end position="29"/>
    </location>
</feature>
<organism evidence="2 3">
    <name type="scientific">Neolentinus lepideus HHB14362 ss-1</name>
    <dbReference type="NCBI Taxonomy" id="1314782"/>
    <lineage>
        <taxon>Eukaryota</taxon>
        <taxon>Fungi</taxon>
        <taxon>Dikarya</taxon>
        <taxon>Basidiomycota</taxon>
        <taxon>Agaricomycotina</taxon>
        <taxon>Agaricomycetes</taxon>
        <taxon>Gloeophyllales</taxon>
        <taxon>Gloeophyllaceae</taxon>
        <taxon>Neolentinus</taxon>
    </lineage>
</organism>
<dbReference type="Proteomes" id="UP000076761">
    <property type="component" value="Unassembled WGS sequence"/>
</dbReference>
<evidence type="ECO:0000256" key="1">
    <source>
        <dbReference type="SAM" id="MobiDB-lite"/>
    </source>
</evidence>
<name>A0A165QRV1_9AGAM</name>
<gene>
    <name evidence="2" type="ORF">NEOLEDRAFT_1149850</name>
</gene>
<dbReference type="EMBL" id="KV425592">
    <property type="protein sequence ID" value="KZT22791.1"/>
    <property type="molecule type" value="Genomic_DNA"/>
</dbReference>
<dbReference type="InParanoid" id="A0A165QRV1"/>
<feature type="region of interest" description="Disordered" evidence="1">
    <location>
        <begin position="1"/>
        <end position="45"/>
    </location>
</feature>
<evidence type="ECO:0000313" key="2">
    <source>
        <dbReference type="EMBL" id="KZT22791.1"/>
    </source>
</evidence>
<evidence type="ECO:0000313" key="3">
    <source>
        <dbReference type="Proteomes" id="UP000076761"/>
    </source>
</evidence>
<accession>A0A165QRV1</accession>
<reference evidence="2 3" key="1">
    <citation type="journal article" date="2016" name="Mol. Biol. Evol.">
        <title>Comparative Genomics of Early-Diverging Mushroom-Forming Fungi Provides Insights into the Origins of Lignocellulose Decay Capabilities.</title>
        <authorList>
            <person name="Nagy L.G."/>
            <person name="Riley R."/>
            <person name="Tritt A."/>
            <person name="Adam C."/>
            <person name="Daum C."/>
            <person name="Floudas D."/>
            <person name="Sun H."/>
            <person name="Yadav J.S."/>
            <person name="Pangilinan J."/>
            <person name="Larsson K.H."/>
            <person name="Matsuura K."/>
            <person name="Barry K."/>
            <person name="Labutti K."/>
            <person name="Kuo R."/>
            <person name="Ohm R.A."/>
            <person name="Bhattacharya S.S."/>
            <person name="Shirouzu T."/>
            <person name="Yoshinaga Y."/>
            <person name="Martin F.M."/>
            <person name="Grigoriev I.V."/>
            <person name="Hibbett D.S."/>
        </authorList>
    </citation>
    <scope>NUCLEOTIDE SEQUENCE [LARGE SCALE GENOMIC DNA]</scope>
    <source>
        <strain evidence="2 3">HHB14362 ss-1</strain>
    </source>
</reference>